<accession>A0ABV8CI52</accession>
<dbReference type="Proteomes" id="UP001595758">
    <property type="component" value="Unassembled WGS sequence"/>
</dbReference>
<organism evidence="1 2">
    <name type="scientific">Legionella dresdenensis</name>
    <dbReference type="NCBI Taxonomy" id="450200"/>
    <lineage>
        <taxon>Bacteria</taxon>
        <taxon>Pseudomonadati</taxon>
        <taxon>Pseudomonadota</taxon>
        <taxon>Gammaproteobacteria</taxon>
        <taxon>Legionellales</taxon>
        <taxon>Legionellaceae</taxon>
        <taxon>Legionella</taxon>
    </lineage>
</organism>
<reference evidence="2" key="1">
    <citation type="journal article" date="2019" name="Int. J. Syst. Evol. Microbiol.">
        <title>The Global Catalogue of Microorganisms (GCM) 10K type strain sequencing project: providing services to taxonomists for standard genome sequencing and annotation.</title>
        <authorList>
            <consortium name="The Broad Institute Genomics Platform"/>
            <consortium name="The Broad Institute Genome Sequencing Center for Infectious Disease"/>
            <person name="Wu L."/>
            <person name="Ma J."/>
        </authorList>
    </citation>
    <scope>NUCLEOTIDE SEQUENCE [LARGE SCALE GENOMIC DNA]</scope>
    <source>
        <strain evidence="2">CCUG 59858</strain>
    </source>
</reference>
<protein>
    <submittedName>
        <fullName evidence="1">Uncharacterized protein</fullName>
    </submittedName>
</protein>
<gene>
    <name evidence="1" type="ORF">ACFORL_12135</name>
</gene>
<keyword evidence="2" id="KW-1185">Reference proteome</keyword>
<evidence type="ECO:0000313" key="1">
    <source>
        <dbReference type="EMBL" id="MFC3909821.1"/>
    </source>
</evidence>
<proteinExistence type="predicted"/>
<dbReference type="EMBL" id="JBHSAB010000029">
    <property type="protein sequence ID" value="MFC3909821.1"/>
    <property type="molecule type" value="Genomic_DNA"/>
</dbReference>
<dbReference type="RefSeq" id="WP_382344401.1">
    <property type="nucleotide sequence ID" value="NZ_JBHSAB010000029.1"/>
</dbReference>
<sequence length="345" mass="39136">MTHPLFNRTISDFPGQCVVIGCSHTHKLCQNKQLHADPQSFYTIDINPEHHPDAVLNITQPLPAALEQRFRLTVVEQLDYYAYNASAQLGQAGPQGFHNIWQMTAPDGFILITGCPREQKYREQLYSRYLRYIELNESGNAILIPRDQSLAIITIRRKLKTLKSDLQALIKHARTDNRNKLSALKFCELSYENLLTLDETVLFGCATFEQKKLLLDSFSTIYAALDAGQKSRLNGRESVIIDALGLSTTNLKVIDHVTRRNPDSRTYRAWKLAKDHYKNCSAGNHKLFQEIRLYSLKRNGTASSFFKTSNSAGQNDSINFEQIVNQADAESWVGIIRDTLNSNSP</sequence>
<evidence type="ECO:0000313" key="2">
    <source>
        <dbReference type="Proteomes" id="UP001595758"/>
    </source>
</evidence>
<comment type="caution">
    <text evidence="1">The sequence shown here is derived from an EMBL/GenBank/DDBJ whole genome shotgun (WGS) entry which is preliminary data.</text>
</comment>
<name>A0ABV8CI52_9GAMM</name>